<name>C5AUI2_METEA</name>
<dbReference type="EMBL" id="CP001510">
    <property type="protein sequence ID" value="ACS40592.1"/>
    <property type="molecule type" value="Genomic_DNA"/>
</dbReference>
<dbReference type="KEGG" id="mea:Mex_1p2839"/>
<sequence length="64" mass="7008">MPALFVWSWSKLVAVREGAASADQQQIQHDRGDAARHGQAEDDDAAELIDGIHVLTDAVLELIR</sequence>
<dbReference type="STRING" id="272630.MexAM1_META1p2839"/>
<dbReference type="HOGENOM" id="CLU_2862647_0_0_5"/>
<organism evidence="1 2">
    <name type="scientific">Methylorubrum extorquens (strain ATCC 14718 / DSM 1338 / JCM 2805 / NCIMB 9133 / AM1)</name>
    <name type="common">Methylobacterium extorquens</name>
    <dbReference type="NCBI Taxonomy" id="272630"/>
    <lineage>
        <taxon>Bacteria</taxon>
        <taxon>Pseudomonadati</taxon>
        <taxon>Pseudomonadota</taxon>
        <taxon>Alphaproteobacteria</taxon>
        <taxon>Hyphomicrobiales</taxon>
        <taxon>Methylobacteriaceae</taxon>
        <taxon>Methylorubrum</taxon>
    </lineage>
</organism>
<gene>
    <name evidence="1" type="ordered locus">MexAM1_META1p2839</name>
</gene>
<dbReference type="AlphaFoldDB" id="C5AUI2"/>
<keyword evidence="2" id="KW-1185">Reference proteome</keyword>
<dbReference type="Proteomes" id="UP000009081">
    <property type="component" value="Chromosome"/>
</dbReference>
<accession>C5AUI2</accession>
<proteinExistence type="predicted"/>
<evidence type="ECO:0000313" key="1">
    <source>
        <dbReference type="EMBL" id="ACS40592.1"/>
    </source>
</evidence>
<evidence type="ECO:0000313" key="2">
    <source>
        <dbReference type="Proteomes" id="UP000009081"/>
    </source>
</evidence>
<protein>
    <submittedName>
        <fullName evidence="1">Uncharacterized protein</fullName>
    </submittedName>
</protein>
<reference evidence="1 2" key="1">
    <citation type="journal article" date="2009" name="PLoS ONE">
        <title>Methylobacterium genome sequences: a reference blueprint to investigate microbial metabolism of C1 compounds from natural and industrial sources.</title>
        <authorList>
            <person name="Vuilleumier S."/>
            <person name="Chistoserdova L."/>
            <person name="Lee M.-C."/>
            <person name="Bringel F."/>
            <person name="Lajus A."/>
            <person name="Zhou Y."/>
            <person name="Gourion B."/>
            <person name="Barbe V."/>
            <person name="Chang J."/>
            <person name="Cruveiller S."/>
            <person name="Dossat C."/>
            <person name="Gillett W."/>
            <person name="Gruffaz C."/>
            <person name="Haugen E."/>
            <person name="Hourcade E."/>
            <person name="Levy R."/>
            <person name="Mangenot S."/>
            <person name="Muller E."/>
            <person name="Nadalig T."/>
            <person name="Pagni M."/>
            <person name="Penny C."/>
            <person name="Peyraud R."/>
            <person name="Robinson D.G."/>
            <person name="Roche D."/>
            <person name="Rouy Z."/>
            <person name="Saenampechek C."/>
            <person name="Salvignol G."/>
            <person name="Vallenet D."/>
            <person name="Wu Z."/>
            <person name="Marx C.J."/>
            <person name="Vorholt J.A."/>
            <person name="Olson M.V."/>
            <person name="Kaul R."/>
            <person name="Weissenbach J."/>
            <person name="Medigue C."/>
            <person name="Lidstrom M.E."/>
        </authorList>
    </citation>
    <scope>NUCLEOTIDE SEQUENCE [LARGE SCALE GENOMIC DNA]</scope>
    <source>
        <strain evidence="2">ATCC 14718 / DSM 1338 / JCM 2805 / NCIMB 9133 / AM1</strain>
    </source>
</reference>